<name>A0ABD1G785_SALDI</name>
<dbReference type="PANTHER" id="PTHR33228:SF76">
    <property type="entry name" value="PROTEIN GLUTAMINE DUMPER 7"/>
    <property type="match status" value="1"/>
</dbReference>
<feature type="transmembrane region" description="Helical" evidence="8">
    <location>
        <begin position="20"/>
        <end position="45"/>
    </location>
</feature>
<evidence type="ECO:0000256" key="2">
    <source>
        <dbReference type="ARBA" id="ARBA00009977"/>
    </source>
</evidence>
<accession>A0ABD1G785</accession>
<dbReference type="GO" id="GO:0016020">
    <property type="term" value="C:membrane"/>
    <property type="evidence" value="ECO:0007669"/>
    <property type="project" value="UniProtKB-SubCell"/>
</dbReference>
<dbReference type="PANTHER" id="PTHR33228">
    <property type="entry name" value="PROTEIN GLUTAMINE DUMPER 4-RELATED"/>
    <property type="match status" value="1"/>
</dbReference>
<evidence type="ECO:0000256" key="4">
    <source>
        <dbReference type="ARBA" id="ARBA00022692"/>
    </source>
</evidence>
<keyword evidence="5" id="KW-0029">Amino-acid transport</keyword>
<keyword evidence="6 8" id="KW-1133">Transmembrane helix</keyword>
<dbReference type="GO" id="GO:0080143">
    <property type="term" value="P:regulation of amino acid export"/>
    <property type="evidence" value="ECO:0007669"/>
    <property type="project" value="UniProtKB-ARBA"/>
</dbReference>
<evidence type="ECO:0000256" key="6">
    <source>
        <dbReference type="ARBA" id="ARBA00022989"/>
    </source>
</evidence>
<evidence type="ECO:0000256" key="1">
    <source>
        <dbReference type="ARBA" id="ARBA00004167"/>
    </source>
</evidence>
<comment type="similarity">
    <text evidence="2">Belongs to the GLUTAMINE DUMPER 1 (TC 9.B.60) family.</text>
</comment>
<dbReference type="GO" id="GO:0006865">
    <property type="term" value="P:amino acid transport"/>
    <property type="evidence" value="ECO:0007669"/>
    <property type="project" value="UniProtKB-KW"/>
</dbReference>
<dbReference type="EMBL" id="JBEAFC010000010">
    <property type="protein sequence ID" value="KAL1538863.1"/>
    <property type="molecule type" value="Genomic_DNA"/>
</dbReference>
<keyword evidence="3" id="KW-0813">Transport</keyword>
<keyword evidence="7 8" id="KW-0472">Membrane</keyword>
<organism evidence="9 10">
    <name type="scientific">Salvia divinorum</name>
    <name type="common">Maria pastora</name>
    <name type="synonym">Diviner's sage</name>
    <dbReference type="NCBI Taxonomy" id="28513"/>
    <lineage>
        <taxon>Eukaryota</taxon>
        <taxon>Viridiplantae</taxon>
        <taxon>Streptophyta</taxon>
        <taxon>Embryophyta</taxon>
        <taxon>Tracheophyta</taxon>
        <taxon>Spermatophyta</taxon>
        <taxon>Magnoliopsida</taxon>
        <taxon>eudicotyledons</taxon>
        <taxon>Gunneridae</taxon>
        <taxon>Pentapetalae</taxon>
        <taxon>asterids</taxon>
        <taxon>lamiids</taxon>
        <taxon>Lamiales</taxon>
        <taxon>Lamiaceae</taxon>
        <taxon>Nepetoideae</taxon>
        <taxon>Mentheae</taxon>
        <taxon>Salviinae</taxon>
        <taxon>Salvia</taxon>
        <taxon>Salvia subgen. Calosphace</taxon>
    </lineage>
</organism>
<sequence>MRSPPQVSSNQEFWHWSSPLPYLFVGLGLMILLITVALIILVCSFRKRSTSDEKAPPPPAAPAVADNSPKIVVIMAGDDNPTHLAIPMPPAAASFPTSQTCVCNV</sequence>
<evidence type="ECO:0000313" key="9">
    <source>
        <dbReference type="EMBL" id="KAL1538863.1"/>
    </source>
</evidence>
<comment type="caution">
    <text evidence="9">The sequence shown here is derived from an EMBL/GenBank/DDBJ whole genome shotgun (WGS) entry which is preliminary data.</text>
</comment>
<evidence type="ECO:0000256" key="5">
    <source>
        <dbReference type="ARBA" id="ARBA00022970"/>
    </source>
</evidence>
<evidence type="ECO:0000256" key="3">
    <source>
        <dbReference type="ARBA" id="ARBA00022448"/>
    </source>
</evidence>
<keyword evidence="10" id="KW-1185">Reference proteome</keyword>
<proteinExistence type="inferred from homology"/>
<keyword evidence="4 8" id="KW-0812">Transmembrane</keyword>
<evidence type="ECO:0000256" key="8">
    <source>
        <dbReference type="SAM" id="Phobius"/>
    </source>
</evidence>
<dbReference type="InterPro" id="IPR040359">
    <property type="entry name" value="GDU"/>
</dbReference>
<comment type="subcellular location">
    <subcellularLocation>
        <location evidence="1">Membrane</location>
        <topology evidence="1">Single-pass membrane protein</topology>
    </subcellularLocation>
</comment>
<evidence type="ECO:0000313" key="10">
    <source>
        <dbReference type="Proteomes" id="UP001567538"/>
    </source>
</evidence>
<evidence type="ECO:0000256" key="7">
    <source>
        <dbReference type="ARBA" id="ARBA00023136"/>
    </source>
</evidence>
<gene>
    <name evidence="9" type="ORF">AAHA92_27556</name>
</gene>
<dbReference type="Proteomes" id="UP001567538">
    <property type="component" value="Unassembled WGS sequence"/>
</dbReference>
<dbReference type="AlphaFoldDB" id="A0ABD1G785"/>
<reference evidence="9 10" key="1">
    <citation type="submission" date="2024-06" db="EMBL/GenBank/DDBJ databases">
        <title>A chromosome level genome sequence of Diviner's sage (Salvia divinorum).</title>
        <authorList>
            <person name="Ford S.A."/>
            <person name="Ro D.-K."/>
            <person name="Ness R.W."/>
            <person name="Phillips M.A."/>
        </authorList>
    </citation>
    <scope>NUCLEOTIDE SEQUENCE [LARGE SCALE GENOMIC DNA]</scope>
    <source>
        <strain evidence="9">SAF-2024a</strain>
        <tissue evidence="9">Leaf</tissue>
    </source>
</reference>
<protein>
    <submittedName>
        <fullName evidence="9">Protein GLUTAMINE DUMPER 6-like</fullName>
    </submittedName>
</protein>